<feature type="compositionally biased region" description="Basic and acidic residues" evidence="11">
    <location>
        <begin position="363"/>
        <end position="373"/>
    </location>
</feature>
<dbReference type="Proteomes" id="UP001165090">
    <property type="component" value="Unassembled WGS sequence"/>
</dbReference>
<dbReference type="InterPro" id="IPR029028">
    <property type="entry name" value="Alpha/beta_knot_MTases"/>
</dbReference>
<evidence type="ECO:0000256" key="11">
    <source>
        <dbReference type="SAM" id="MobiDB-lite"/>
    </source>
</evidence>
<keyword evidence="6" id="KW-0489">Methyltransferase</keyword>
<protein>
    <recommendedName>
        <fullName evidence="3">16S rRNA (uracil(1498)-N(3))-methyltransferase</fullName>
        <ecNumber evidence="3">2.1.1.193</ecNumber>
    </recommendedName>
</protein>
<evidence type="ECO:0000256" key="1">
    <source>
        <dbReference type="ARBA" id="ARBA00004496"/>
    </source>
</evidence>
<dbReference type="SUPFAM" id="SSF88697">
    <property type="entry name" value="PUA domain-like"/>
    <property type="match status" value="1"/>
</dbReference>
<gene>
    <name evidence="14" type="ORF">VaNZ11_013696</name>
</gene>
<dbReference type="SUPFAM" id="SSF75217">
    <property type="entry name" value="alpha/beta knot"/>
    <property type="match status" value="2"/>
</dbReference>
<dbReference type="PANTHER" id="PTHR30027">
    <property type="entry name" value="RIBOSOMAL RNA SMALL SUBUNIT METHYLTRANSFERASE E"/>
    <property type="match status" value="1"/>
</dbReference>
<evidence type="ECO:0000256" key="4">
    <source>
        <dbReference type="ARBA" id="ARBA00022490"/>
    </source>
</evidence>
<dbReference type="InterPro" id="IPR015947">
    <property type="entry name" value="PUA-like_sf"/>
</dbReference>
<evidence type="ECO:0000259" key="13">
    <source>
        <dbReference type="Pfam" id="PF20260"/>
    </source>
</evidence>
<keyword evidence="8" id="KW-0949">S-adenosyl-L-methionine</keyword>
<feature type="domain" description="Ribosomal RNA small subunit methyltransferase E PUA-like" evidence="13">
    <location>
        <begin position="164"/>
        <end position="208"/>
    </location>
</feature>
<dbReference type="Pfam" id="PF04452">
    <property type="entry name" value="Methyltrans_RNA"/>
    <property type="match status" value="2"/>
</dbReference>
<reference evidence="14 15" key="1">
    <citation type="journal article" date="2023" name="IScience">
        <title>Expanded male sex-determining region conserved during the evolution of homothallism in the green alga Volvox.</title>
        <authorList>
            <person name="Yamamoto K."/>
            <person name="Matsuzaki R."/>
            <person name="Mahakham W."/>
            <person name="Heman W."/>
            <person name="Sekimoto H."/>
            <person name="Kawachi M."/>
            <person name="Minakuchi Y."/>
            <person name="Toyoda A."/>
            <person name="Nozaki H."/>
        </authorList>
    </citation>
    <scope>NUCLEOTIDE SEQUENCE [LARGE SCALE GENOMIC DNA]</scope>
    <source>
        <strain evidence="14 15">NIES-4468</strain>
    </source>
</reference>
<evidence type="ECO:0000256" key="2">
    <source>
        <dbReference type="ARBA" id="ARBA00005528"/>
    </source>
</evidence>
<comment type="subcellular location">
    <subcellularLocation>
        <location evidence="1">Cytoplasm</location>
    </subcellularLocation>
</comment>
<evidence type="ECO:0000256" key="9">
    <source>
        <dbReference type="ARBA" id="ARBA00025699"/>
    </source>
</evidence>
<name>A0ABQ5SI90_9CHLO</name>
<feature type="compositionally biased region" description="Low complexity" evidence="11">
    <location>
        <begin position="342"/>
        <end position="357"/>
    </location>
</feature>
<keyword evidence="15" id="KW-1185">Reference proteome</keyword>
<feature type="compositionally biased region" description="Low complexity" evidence="11">
    <location>
        <begin position="415"/>
        <end position="428"/>
    </location>
</feature>
<evidence type="ECO:0000256" key="3">
    <source>
        <dbReference type="ARBA" id="ARBA00012328"/>
    </source>
</evidence>
<evidence type="ECO:0000256" key="8">
    <source>
        <dbReference type="ARBA" id="ARBA00022691"/>
    </source>
</evidence>
<comment type="function">
    <text evidence="9">Specifically methylates the N3 position of the uracil ring of uridine 1498 (m3U1498) in 16S rRNA. Acts on the fully assembled 30S ribosomal subunit.</text>
</comment>
<comment type="caution">
    <text evidence="14">The sequence shown here is derived from an EMBL/GenBank/DDBJ whole genome shotgun (WGS) entry which is preliminary data.</text>
</comment>
<feature type="domain" description="Ribosomal RNA small subunit methyltransferase E methyltransferase" evidence="12">
    <location>
        <begin position="504"/>
        <end position="548"/>
    </location>
</feature>
<feature type="region of interest" description="Disordered" evidence="11">
    <location>
        <begin position="340"/>
        <end position="387"/>
    </location>
</feature>
<evidence type="ECO:0000313" key="15">
    <source>
        <dbReference type="Proteomes" id="UP001165090"/>
    </source>
</evidence>
<dbReference type="InterPro" id="IPR006700">
    <property type="entry name" value="RsmE"/>
</dbReference>
<evidence type="ECO:0000256" key="10">
    <source>
        <dbReference type="ARBA" id="ARBA00047944"/>
    </source>
</evidence>
<evidence type="ECO:0000256" key="6">
    <source>
        <dbReference type="ARBA" id="ARBA00022603"/>
    </source>
</evidence>
<evidence type="ECO:0000256" key="5">
    <source>
        <dbReference type="ARBA" id="ARBA00022552"/>
    </source>
</evidence>
<dbReference type="InterPro" id="IPR046886">
    <property type="entry name" value="RsmE_MTase_dom"/>
</dbReference>
<dbReference type="InterPro" id="IPR046887">
    <property type="entry name" value="RsmE_PUA-like"/>
</dbReference>
<dbReference type="NCBIfam" id="TIGR00046">
    <property type="entry name" value="RsmE family RNA methyltransferase"/>
    <property type="match status" value="1"/>
</dbReference>
<evidence type="ECO:0000256" key="7">
    <source>
        <dbReference type="ARBA" id="ARBA00022679"/>
    </source>
</evidence>
<dbReference type="EMBL" id="BSDZ01000080">
    <property type="protein sequence ID" value="GLI69139.1"/>
    <property type="molecule type" value="Genomic_DNA"/>
</dbReference>
<accession>A0ABQ5SI90</accession>
<dbReference type="Pfam" id="PF20260">
    <property type="entry name" value="PUA_4"/>
    <property type="match status" value="1"/>
</dbReference>
<keyword evidence="7" id="KW-0808">Transferase</keyword>
<keyword evidence="4" id="KW-0963">Cytoplasm</keyword>
<sequence length="556" mass="57110">MLLDMCHQTLPSRHRASHVKRCSCPGQNIINHSVHMLSLGRRGSDASFGAAAVAARLAASHSNDGTVINNLRSEKEFGSVQKKASTRLHRFYVPYPLGPTAKSLFLQELLADPEAMGTAASRVATASLPASPAVAFTRASDLISPAPPSGDGGGVGGPLSTVVLEGEEARHAARSLRLQPGDRVELCDGLGNLLEGLVIGSDKQRVWVAPEGPVVHSPWQGSRWVVAVACTTLKGGRAEWLVEKLTELGAYMMVPVITERSQAGGKAKFRTRGSSKSRVGIGAGVAADSDGGSDDDYQPGRLERVAIAATKQSLRSHALHLAPPTTLADVLPLVRRATGGCSNSSRSTNNSTSNNSSGADGCSGRDDMRRMRASDGPSAQMSHQAPVQADTGLAPAGLREQCDSTAEGVDGSTDGTASLTSSSNGSGRSCGGASFCLVAVAGAPPLATVLRDVQGRGEAAAAAVLQAGPGQYGEVSVGDLCNRVESRAALGGGTDTAPEAPLRVIFIGPEGDFTPAELETLVQAGARPVGLGPNRLRTETAAVGLLAACLLTEEGA</sequence>
<organism evidence="14 15">
    <name type="scientific">Volvox africanus</name>
    <dbReference type="NCBI Taxonomy" id="51714"/>
    <lineage>
        <taxon>Eukaryota</taxon>
        <taxon>Viridiplantae</taxon>
        <taxon>Chlorophyta</taxon>
        <taxon>core chlorophytes</taxon>
        <taxon>Chlorophyceae</taxon>
        <taxon>CS clade</taxon>
        <taxon>Chlamydomonadales</taxon>
        <taxon>Volvocaceae</taxon>
        <taxon>Volvox</taxon>
    </lineage>
</organism>
<comment type="similarity">
    <text evidence="2">Belongs to the RNA methyltransferase RsmE family.</text>
</comment>
<proteinExistence type="inferred from homology"/>
<evidence type="ECO:0000259" key="12">
    <source>
        <dbReference type="Pfam" id="PF04452"/>
    </source>
</evidence>
<feature type="domain" description="Ribosomal RNA small subunit methyltransferase E methyltransferase" evidence="12">
    <location>
        <begin position="226"/>
        <end position="264"/>
    </location>
</feature>
<keyword evidence="5" id="KW-0698">rRNA processing</keyword>
<comment type="catalytic activity">
    <reaction evidence="10">
        <text>uridine(1498) in 16S rRNA + S-adenosyl-L-methionine = N(3)-methyluridine(1498) in 16S rRNA + S-adenosyl-L-homocysteine + H(+)</text>
        <dbReference type="Rhea" id="RHEA:42920"/>
        <dbReference type="Rhea" id="RHEA-COMP:10283"/>
        <dbReference type="Rhea" id="RHEA-COMP:10284"/>
        <dbReference type="ChEBI" id="CHEBI:15378"/>
        <dbReference type="ChEBI" id="CHEBI:57856"/>
        <dbReference type="ChEBI" id="CHEBI:59789"/>
        <dbReference type="ChEBI" id="CHEBI:65315"/>
        <dbReference type="ChEBI" id="CHEBI:74502"/>
        <dbReference type="EC" id="2.1.1.193"/>
    </reaction>
</comment>
<evidence type="ECO:0000313" key="14">
    <source>
        <dbReference type="EMBL" id="GLI69139.1"/>
    </source>
</evidence>
<dbReference type="EC" id="2.1.1.193" evidence="3"/>
<feature type="region of interest" description="Disordered" evidence="11">
    <location>
        <begin position="404"/>
        <end position="428"/>
    </location>
</feature>
<dbReference type="InterPro" id="IPR029026">
    <property type="entry name" value="tRNA_m1G_MTases_N"/>
</dbReference>
<dbReference type="PANTHER" id="PTHR30027:SF3">
    <property type="entry name" value="16S RRNA (URACIL(1498)-N(3))-METHYLTRANSFERASE"/>
    <property type="match status" value="1"/>
</dbReference>
<dbReference type="Gene3D" id="3.40.1280.10">
    <property type="match status" value="2"/>
</dbReference>